<evidence type="ECO:0000259" key="7">
    <source>
        <dbReference type="Pfam" id="PF00296"/>
    </source>
</evidence>
<evidence type="ECO:0000313" key="8">
    <source>
        <dbReference type="EMBL" id="BBY16812.1"/>
    </source>
</evidence>
<keyword evidence="2 6" id="KW-0288">FMN</keyword>
<keyword evidence="3" id="KW-0560">Oxidoreductase</keyword>
<keyword evidence="9" id="KW-1185">Reference proteome</keyword>
<evidence type="ECO:0000256" key="2">
    <source>
        <dbReference type="ARBA" id="ARBA00022643"/>
    </source>
</evidence>
<evidence type="ECO:0000256" key="6">
    <source>
        <dbReference type="PIRSR" id="PIRSR000337-1"/>
    </source>
</evidence>
<dbReference type="AlphaFoldDB" id="A0AAD1MUX4"/>
<dbReference type="Gene3D" id="3.20.20.30">
    <property type="entry name" value="Luciferase-like domain"/>
    <property type="match status" value="1"/>
</dbReference>
<dbReference type="Pfam" id="PF00296">
    <property type="entry name" value="Bac_luciferase"/>
    <property type="match status" value="1"/>
</dbReference>
<dbReference type="PANTHER" id="PTHR30011:SF16">
    <property type="entry name" value="C2H2 FINGER DOMAIN TRANSCRIPTION FACTOR (EUROFUNG)-RELATED"/>
    <property type="match status" value="1"/>
</dbReference>
<feature type="binding site" evidence="6">
    <location>
        <position position="162"/>
    </location>
    <ligand>
        <name>FMN</name>
        <dbReference type="ChEBI" id="CHEBI:58210"/>
    </ligand>
</feature>
<protein>
    <submittedName>
        <fullName evidence="8">N5,N10-methylene tetrahydromethanopterin reductase</fullName>
    </submittedName>
</protein>
<evidence type="ECO:0000256" key="4">
    <source>
        <dbReference type="ARBA" id="ARBA00023033"/>
    </source>
</evidence>
<evidence type="ECO:0000313" key="9">
    <source>
        <dbReference type="Proteomes" id="UP000466607"/>
    </source>
</evidence>
<dbReference type="InterPro" id="IPR011251">
    <property type="entry name" value="Luciferase-like_dom"/>
</dbReference>
<sequence length="460" mass="51100">MTTVRDRQIVLNAFDMNCVAHIVAGTWRHPESQAVRYKDIEYWTELAKILERGLFDGLFLADVLGIYDVYAGGPEAALRAGAQVPVNDPLLVVPAMAAVTTHLGFGVTAATSFEHPYSFARRMSTLDHLTKGRVGWNIVTGYLESAARNHGLDTITPHADRYDIADEYTEVLYKLWEGSWEDDAVGTDPTRTDYADPAKIHPIGHEGRHFRVPGIHLSEPSPQRTPVLYQAGASTRGRQFGAENAEVVFIGAPTKEVLREAVADIRARAVAAGRDAYDVKIVNSHVVVTGATRQTAQARYDDFRRYTDPQGALALWSGWLGTDLSRFSLDDPVAVTENEFLKSSVEMFGQGQWTLRDFIDAHAINVDGAISVGSPERVADELQEWVEETDVDGFNLTNVITPGTFVDIADHVIPELQRRGAYKTEYTEGTLRHKLFGRGPRLPESHRAALYRRVDQEALR</sequence>
<evidence type="ECO:0000256" key="5">
    <source>
        <dbReference type="ARBA" id="ARBA00033748"/>
    </source>
</evidence>
<feature type="binding site" evidence="6">
    <location>
        <position position="158"/>
    </location>
    <ligand>
        <name>FMN</name>
        <dbReference type="ChEBI" id="CHEBI:58210"/>
    </ligand>
</feature>
<dbReference type="EMBL" id="AP022586">
    <property type="protein sequence ID" value="BBY16812.1"/>
    <property type="molecule type" value="Genomic_DNA"/>
</dbReference>
<evidence type="ECO:0000256" key="1">
    <source>
        <dbReference type="ARBA" id="ARBA00022630"/>
    </source>
</evidence>
<dbReference type="InterPro" id="IPR036661">
    <property type="entry name" value="Luciferase-like_sf"/>
</dbReference>
<feature type="domain" description="Luciferase-like" evidence="7">
    <location>
        <begin position="30"/>
        <end position="388"/>
    </location>
</feature>
<dbReference type="GO" id="GO:0004497">
    <property type="term" value="F:monooxygenase activity"/>
    <property type="evidence" value="ECO:0007669"/>
    <property type="project" value="UniProtKB-KW"/>
</dbReference>
<feature type="binding site" evidence="6">
    <location>
        <position position="234"/>
    </location>
    <ligand>
        <name>FMN</name>
        <dbReference type="ChEBI" id="CHEBI:58210"/>
    </ligand>
</feature>
<name>A0AAD1MUX4_9MYCO</name>
<feature type="binding site" evidence="6">
    <location>
        <position position="108"/>
    </location>
    <ligand>
        <name>FMN</name>
        <dbReference type="ChEBI" id="CHEBI:58210"/>
    </ligand>
</feature>
<dbReference type="PIRSF" id="PIRSF000337">
    <property type="entry name" value="NTA_MOA"/>
    <property type="match status" value="1"/>
</dbReference>
<feature type="binding site" evidence="6">
    <location>
        <position position="62"/>
    </location>
    <ligand>
        <name>FMN</name>
        <dbReference type="ChEBI" id="CHEBI:58210"/>
    </ligand>
</feature>
<dbReference type="PANTHER" id="PTHR30011">
    <property type="entry name" value="ALKANESULFONATE MONOOXYGENASE-RELATED"/>
    <property type="match status" value="1"/>
</dbReference>
<evidence type="ECO:0000256" key="3">
    <source>
        <dbReference type="ARBA" id="ARBA00023002"/>
    </source>
</evidence>
<dbReference type="InterPro" id="IPR051260">
    <property type="entry name" value="Diverse_substr_monoxygenases"/>
</dbReference>
<keyword evidence="4" id="KW-0503">Monooxygenase</keyword>
<dbReference type="Proteomes" id="UP000466607">
    <property type="component" value="Chromosome"/>
</dbReference>
<dbReference type="InterPro" id="IPR016215">
    <property type="entry name" value="NTA_MOA"/>
</dbReference>
<comment type="similarity">
    <text evidence="5">Belongs to the NtaA/SnaA/DszA monooxygenase family.</text>
</comment>
<dbReference type="NCBIfam" id="TIGR03860">
    <property type="entry name" value="FMN_nitrolo"/>
    <property type="match status" value="1"/>
</dbReference>
<accession>A0AAD1MUX4</accession>
<reference evidence="8 9" key="1">
    <citation type="journal article" date="2019" name="Emerg. Microbes Infect.">
        <title>Comprehensive subspecies identification of 175 nontuberculous mycobacteria species based on 7547 genomic profiles.</title>
        <authorList>
            <person name="Matsumoto Y."/>
            <person name="Kinjo T."/>
            <person name="Motooka D."/>
            <person name="Nabeya D."/>
            <person name="Jung N."/>
            <person name="Uechi K."/>
            <person name="Horii T."/>
            <person name="Iida T."/>
            <person name="Fujita J."/>
            <person name="Nakamura S."/>
        </authorList>
    </citation>
    <scope>NUCLEOTIDE SEQUENCE [LARGE SCALE GENOMIC DNA]</scope>
    <source>
        <strain evidence="8 9">JCM 17423</strain>
    </source>
</reference>
<gene>
    <name evidence="8" type="ORF">MLIT_24040</name>
</gene>
<proteinExistence type="inferred from homology"/>
<dbReference type="SUPFAM" id="SSF51679">
    <property type="entry name" value="Bacterial luciferase-like"/>
    <property type="match status" value="1"/>
</dbReference>
<keyword evidence="1 6" id="KW-0285">Flavoprotein</keyword>
<dbReference type="GO" id="GO:0016705">
    <property type="term" value="F:oxidoreductase activity, acting on paired donors, with incorporation or reduction of molecular oxygen"/>
    <property type="evidence" value="ECO:0007669"/>
    <property type="project" value="InterPro"/>
</dbReference>
<organism evidence="8 9">
    <name type="scientific">Mycolicibacterium litorale</name>
    <dbReference type="NCBI Taxonomy" id="758802"/>
    <lineage>
        <taxon>Bacteria</taxon>
        <taxon>Bacillati</taxon>
        <taxon>Actinomycetota</taxon>
        <taxon>Actinomycetes</taxon>
        <taxon>Mycobacteriales</taxon>
        <taxon>Mycobacteriaceae</taxon>
        <taxon>Mycolicibacterium</taxon>
    </lineage>
</organism>